<name>A0ABN3ZBY8_BACA1</name>
<organism evidence="1 2">
    <name type="scientific">Bacillus atrophaeus (strain 1942)</name>
    <dbReference type="NCBI Taxonomy" id="720555"/>
    <lineage>
        <taxon>Bacteria</taxon>
        <taxon>Bacillati</taxon>
        <taxon>Bacillota</taxon>
        <taxon>Bacilli</taxon>
        <taxon>Bacillales</taxon>
        <taxon>Bacillaceae</taxon>
        <taxon>Bacillus</taxon>
    </lineage>
</organism>
<protein>
    <recommendedName>
        <fullName evidence="3">Phage protein</fullName>
    </recommendedName>
</protein>
<gene>
    <name evidence="1" type="ordered locus">BATR1942_11215</name>
</gene>
<sequence length="56" mass="6592">MIEKYTTEVSLDFFNGDETDLKDTIEEIRLFAKTYENDKVTVLSVTEKRIFKGKKL</sequence>
<dbReference type="RefSeq" id="WP_003325368.1">
    <property type="nucleotide sequence ID" value="NC_014639.1"/>
</dbReference>
<evidence type="ECO:0008006" key="3">
    <source>
        <dbReference type="Google" id="ProtNLM"/>
    </source>
</evidence>
<accession>A0ABN3ZBY8</accession>
<reference evidence="1 2" key="1">
    <citation type="journal article" date="2011" name="Front. Microbiol.">
        <title>Genomic signatures of strain selection and enhancement in Bacillus atrophaeus var. globigii, a historical biowarfare simulant.</title>
        <authorList>
            <person name="Gibbons H.S."/>
            <person name="Broomall S.M."/>
            <person name="McNew L.A."/>
            <person name="Daligault H."/>
            <person name="Chapman C."/>
            <person name="Bruce D."/>
            <person name="Karavis M."/>
            <person name="Krepps M."/>
            <person name="McGregor P.A."/>
            <person name="Hong C."/>
            <person name="Park K.H."/>
            <person name="Akmal A."/>
            <person name="Feldman A."/>
            <person name="Lin J.S."/>
            <person name="Chang W.E."/>
            <person name="Higgs B.W."/>
            <person name="Demirev P."/>
            <person name="Lindquist J."/>
            <person name="Liem A."/>
            <person name="Fochler E."/>
            <person name="Read T.D."/>
            <person name="Tapia R."/>
            <person name="Johnson S."/>
            <person name="Bishop-Lilly K.A."/>
            <person name="Detter C."/>
            <person name="Han C."/>
            <person name="Sozhamannan S."/>
            <person name="Rosenzweig C.N."/>
            <person name="Skowronski E.W."/>
        </authorList>
    </citation>
    <scope>NUCLEOTIDE SEQUENCE [LARGE SCALE GENOMIC DNA]</scope>
    <source>
        <strain evidence="1 2">1942</strain>
    </source>
</reference>
<dbReference type="EMBL" id="CP002207">
    <property type="protein sequence ID" value="ADP33174.1"/>
    <property type="molecule type" value="Genomic_DNA"/>
</dbReference>
<proteinExistence type="predicted"/>
<dbReference type="Proteomes" id="UP000006867">
    <property type="component" value="Chromosome"/>
</dbReference>
<evidence type="ECO:0000313" key="2">
    <source>
        <dbReference type="Proteomes" id="UP000006867"/>
    </source>
</evidence>
<evidence type="ECO:0000313" key="1">
    <source>
        <dbReference type="EMBL" id="ADP33174.1"/>
    </source>
</evidence>
<keyword evidence="2" id="KW-1185">Reference proteome</keyword>